<dbReference type="PATRIC" id="fig|1391654.3.peg.645"/>
<dbReference type="InterPro" id="IPR008271">
    <property type="entry name" value="Ser/Thr_kinase_AS"/>
</dbReference>
<dbReference type="SMART" id="SM00220">
    <property type="entry name" value="S_TKc"/>
    <property type="match status" value="1"/>
</dbReference>
<proteinExistence type="predicted"/>
<evidence type="ECO:0000256" key="5">
    <source>
        <dbReference type="PROSITE-ProRule" id="PRU10141"/>
    </source>
</evidence>
<dbReference type="PANTHER" id="PTHR43289:SF34">
    <property type="entry name" value="SERINE_THREONINE-PROTEIN KINASE YBDM-RELATED"/>
    <property type="match status" value="1"/>
</dbReference>
<dbReference type="InterPro" id="IPR000719">
    <property type="entry name" value="Prot_kinase_dom"/>
</dbReference>
<evidence type="ECO:0000313" key="10">
    <source>
        <dbReference type="Proteomes" id="UP000064967"/>
    </source>
</evidence>
<evidence type="ECO:0000313" key="9">
    <source>
        <dbReference type="EMBL" id="AKU93975.1"/>
    </source>
</evidence>
<dbReference type="PANTHER" id="PTHR43289">
    <property type="entry name" value="MITOGEN-ACTIVATED PROTEIN KINASE KINASE KINASE 20-RELATED"/>
    <property type="match status" value="1"/>
</dbReference>
<dbReference type="InterPro" id="IPR011009">
    <property type="entry name" value="Kinase-like_dom_sf"/>
</dbReference>
<feature type="compositionally biased region" description="Pro residues" evidence="6">
    <location>
        <begin position="413"/>
        <end position="430"/>
    </location>
</feature>
<evidence type="ECO:0000259" key="8">
    <source>
        <dbReference type="PROSITE" id="PS50011"/>
    </source>
</evidence>
<dbReference type="PROSITE" id="PS00108">
    <property type="entry name" value="PROTEIN_KINASE_ST"/>
    <property type="match status" value="1"/>
</dbReference>
<protein>
    <submittedName>
        <fullName evidence="9">Serine/threonine protein kinase</fullName>
    </submittedName>
</protein>
<dbReference type="CDD" id="cd14014">
    <property type="entry name" value="STKc_PknB_like"/>
    <property type="match status" value="1"/>
</dbReference>
<dbReference type="GO" id="GO:0004674">
    <property type="term" value="F:protein serine/threonine kinase activity"/>
    <property type="evidence" value="ECO:0007669"/>
    <property type="project" value="UniProtKB-KW"/>
</dbReference>
<feature type="transmembrane region" description="Helical" evidence="7">
    <location>
        <begin position="368"/>
        <end position="388"/>
    </location>
</feature>
<keyword evidence="10" id="KW-1185">Reference proteome</keyword>
<gene>
    <name evidence="9" type="ORF">AKJ09_00639</name>
</gene>
<sequence length="481" mass="50519">MAVGDCPDEEAWLDFLELDREKGSDPRAFDAHLASCADCRALMVLLVEQRSEAPNPPSAGPRLSTANADVSGAIEGLRTLVDTHEDRRIGTKVAGKWEIEALLGAGGMGRVYRARHHNGHRVAIKFLHASLAAGNPGVVRRFAREGYAANRVGHPAIVRVLDDGDDDGPYLVMELLEGASCRSKLVETGPFTIPDALDVIETAADALAAAHRAGVIHRDVKPDNIFITTNGQVRLLDFGLASMRNAISAESATVDGVTVGTVGYMPPEQARGDNAAVTARSDVWSLAATCVALVTSRPIHDGKTPAEQLAFAVTKPAPPVRSLGAKLSGQVASVLDRALSFGPADRQADAAEFLAELRRARARRPKRHLAFVATGLAGFLVAASAVIFSRPHRAVVEPSPHAEAASVEVEPLTIPPPASATEPVPAPPVTMPSNVVSATARPARPNAPTPKSVPVPPTTTASTAAPITTASSTRDPLSPRF</sequence>
<evidence type="ECO:0000256" key="3">
    <source>
        <dbReference type="ARBA" id="ARBA00022777"/>
    </source>
</evidence>
<dbReference type="SUPFAM" id="SSF56112">
    <property type="entry name" value="Protein kinase-like (PK-like)"/>
    <property type="match status" value="1"/>
</dbReference>
<dbReference type="PROSITE" id="PS50011">
    <property type="entry name" value="PROTEIN_KINASE_DOM"/>
    <property type="match status" value="1"/>
</dbReference>
<dbReference type="Proteomes" id="UP000064967">
    <property type="component" value="Chromosome"/>
</dbReference>
<feature type="compositionally biased region" description="Pro residues" evidence="6">
    <location>
        <begin position="445"/>
        <end position="457"/>
    </location>
</feature>
<keyword evidence="9" id="KW-0723">Serine/threonine-protein kinase</keyword>
<dbReference type="PROSITE" id="PS00107">
    <property type="entry name" value="PROTEIN_KINASE_ATP"/>
    <property type="match status" value="1"/>
</dbReference>
<evidence type="ECO:0000256" key="4">
    <source>
        <dbReference type="ARBA" id="ARBA00022840"/>
    </source>
</evidence>
<keyword evidence="1" id="KW-0808">Transferase</keyword>
<evidence type="ECO:0000256" key="6">
    <source>
        <dbReference type="SAM" id="MobiDB-lite"/>
    </source>
</evidence>
<feature type="binding site" evidence="5">
    <location>
        <position position="125"/>
    </location>
    <ligand>
        <name>ATP</name>
        <dbReference type="ChEBI" id="CHEBI:30616"/>
    </ligand>
</feature>
<feature type="region of interest" description="Disordered" evidence="6">
    <location>
        <begin position="404"/>
        <end position="481"/>
    </location>
</feature>
<dbReference type="STRING" id="1391654.AKJ09_00639"/>
<keyword evidence="7" id="KW-0812">Transmembrane</keyword>
<organism evidence="9 10">
    <name type="scientific">Labilithrix luteola</name>
    <dbReference type="NCBI Taxonomy" id="1391654"/>
    <lineage>
        <taxon>Bacteria</taxon>
        <taxon>Pseudomonadati</taxon>
        <taxon>Myxococcota</taxon>
        <taxon>Polyangia</taxon>
        <taxon>Polyangiales</taxon>
        <taxon>Labilitrichaceae</taxon>
        <taxon>Labilithrix</taxon>
    </lineage>
</organism>
<keyword evidence="4 5" id="KW-0067">ATP-binding</keyword>
<evidence type="ECO:0000256" key="1">
    <source>
        <dbReference type="ARBA" id="ARBA00022679"/>
    </source>
</evidence>
<reference evidence="9 10" key="1">
    <citation type="submission" date="2015-08" db="EMBL/GenBank/DDBJ databases">
        <authorList>
            <person name="Babu N.S."/>
            <person name="Beckwith C.J."/>
            <person name="Beseler K.G."/>
            <person name="Brison A."/>
            <person name="Carone J.V."/>
            <person name="Caskin T.P."/>
            <person name="Diamond M."/>
            <person name="Durham M.E."/>
            <person name="Foxe J.M."/>
            <person name="Go M."/>
            <person name="Henderson B.A."/>
            <person name="Jones I.B."/>
            <person name="McGettigan J.A."/>
            <person name="Micheletti S.J."/>
            <person name="Nasrallah M.E."/>
            <person name="Ortiz D."/>
            <person name="Piller C.R."/>
            <person name="Privatt S.R."/>
            <person name="Schneider S.L."/>
            <person name="Sharp S."/>
            <person name="Smith T.C."/>
            <person name="Stanton J.D."/>
            <person name="Ullery H.E."/>
            <person name="Wilson R.J."/>
            <person name="Serrano M.G."/>
            <person name="Buck G."/>
            <person name="Lee V."/>
            <person name="Wang Y."/>
            <person name="Carvalho R."/>
            <person name="Voegtly L."/>
            <person name="Shi R."/>
            <person name="Duckworth R."/>
            <person name="Johnson A."/>
            <person name="Loviza R."/>
            <person name="Walstead R."/>
            <person name="Shah Z."/>
            <person name="Kiflezghi M."/>
            <person name="Wade K."/>
            <person name="Ball S.L."/>
            <person name="Bradley K.W."/>
            <person name="Asai D.J."/>
            <person name="Bowman C.A."/>
            <person name="Russell D.A."/>
            <person name="Pope W.H."/>
            <person name="Jacobs-Sera D."/>
            <person name="Hendrix R.W."/>
            <person name="Hatfull G.F."/>
        </authorList>
    </citation>
    <scope>NUCLEOTIDE SEQUENCE [LARGE SCALE GENOMIC DNA]</scope>
    <source>
        <strain evidence="9 10">DSM 27648</strain>
    </source>
</reference>
<accession>A0A0K1PKB9</accession>
<feature type="domain" description="Protein kinase" evidence="8">
    <location>
        <begin position="97"/>
        <end position="371"/>
    </location>
</feature>
<dbReference type="AlphaFoldDB" id="A0A0K1PKB9"/>
<dbReference type="Gene3D" id="3.30.200.20">
    <property type="entry name" value="Phosphorylase Kinase, domain 1"/>
    <property type="match status" value="1"/>
</dbReference>
<keyword evidence="2 5" id="KW-0547">Nucleotide-binding</keyword>
<evidence type="ECO:0000256" key="7">
    <source>
        <dbReference type="SAM" id="Phobius"/>
    </source>
</evidence>
<dbReference type="GO" id="GO:0005524">
    <property type="term" value="F:ATP binding"/>
    <property type="evidence" value="ECO:0007669"/>
    <property type="project" value="UniProtKB-UniRule"/>
</dbReference>
<dbReference type="KEGG" id="llu:AKJ09_00639"/>
<dbReference type="Gene3D" id="1.10.510.10">
    <property type="entry name" value="Transferase(Phosphotransferase) domain 1"/>
    <property type="match status" value="1"/>
</dbReference>
<keyword evidence="3 9" id="KW-0418">Kinase</keyword>
<dbReference type="EMBL" id="CP012333">
    <property type="protein sequence ID" value="AKU93975.1"/>
    <property type="molecule type" value="Genomic_DNA"/>
</dbReference>
<name>A0A0K1PKB9_9BACT</name>
<evidence type="ECO:0000256" key="2">
    <source>
        <dbReference type="ARBA" id="ARBA00022741"/>
    </source>
</evidence>
<feature type="compositionally biased region" description="Low complexity" evidence="6">
    <location>
        <begin position="458"/>
        <end position="473"/>
    </location>
</feature>
<dbReference type="Pfam" id="PF00069">
    <property type="entry name" value="Pkinase"/>
    <property type="match status" value="1"/>
</dbReference>
<keyword evidence="7" id="KW-0472">Membrane</keyword>
<keyword evidence="7" id="KW-1133">Transmembrane helix</keyword>
<dbReference type="InterPro" id="IPR017441">
    <property type="entry name" value="Protein_kinase_ATP_BS"/>
</dbReference>